<dbReference type="Gene3D" id="3.80.10.10">
    <property type="entry name" value="Ribonuclease Inhibitor"/>
    <property type="match status" value="1"/>
</dbReference>
<dbReference type="OrthoDB" id="810154at2759"/>
<dbReference type="InterPro" id="IPR001810">
    <property type="entry name" value="F-box_dom"/>
</dbReference>
<evidence type="ECO:0000313" key="4">
    <source>
        <dbReference type="EMBL" id="PWA64450.1"/>
    </source>
</evidence>
<dbReference type="CDD" id="cd22160">
    <property type="entry name" value="F-box_AtFBL13-like"/>
    <property type="match status" value="1"/>
</dbReference>
<feature type="compositionally biased region" description="Polar residues" evidence="2">
    <location>
        <begin position="537"/>
        <end position="549"/>
    </location>
</feature>
<name>A0A2U1MT70_ARTAN</name>
<dbReference type="InterPro" id="IPR053781">
    <property type="entry name" value="F-box_AtFBL13-like"/>
</dbReference>
<evidence type="ECO:0000256" key="2">
    <source>
        <dbReference type="SAM" id="MobiDB-lite"/>
    </source>
</evidence>
<dbReference type="InterPro" id="IPR036047">
    <property type="entry name" value="F-box-like_dom_sf"/>
</dbReference>
<feature type="domain" description="F-box" evidence="3">
    <location>
        <begin position="15"/>
        <end position="68"/>
    </location>
</feature>
<dbReference type="AlphaFoldDB" id="A0A2U1MT70"/>
<dbReference type="InterPro" id="IPR053197">
    <property type="entry name" value="F-box_SCFL_complex_component"/>
</dbReference>
<organism evidence="4 5">
    <name type="scientific">Artemisia annua</name>
    <name type="common">Sweet wormwood</name>
    <dbReference type="NCBI Taxonomy" id="35608"/>
    <lineage>
        <taxon>Eukaryota</taxon>
        <taxon>Viridiplantae</taxon>
        <taxon>Streptophyta</taxon>
        <taxon>Embryophyta</taxon>
        <taxon>Tracheophyta</taxon>
        <taxon>Spermatophyta</taxon>
        <taxon>Magnoliopsida</taxon>
        <taxon>eudicotyledons</taxon>
        <taxon>Gunneridae</taxon>
        <taxon>Pentapetalae</taxon>
        <taxon>asterids</taxon>
        <taxon>campanulids</taxon>
        <taxon>Asterales</taxon>
        <taxon>Asteraceae</taxon>
        <taxon>Asteroideae</taxon>
        <taxon>Anthemideae</taxon>
        <taxon>Artemisiinae</taxon>
        <taxon>Artemisia</taxon>
    </lineage>
</organism>
<dbReference type="Pfam" id="PF00646">
    <property type="entry name" value="F-box"/>
    <property type="match status" value="1"/>
</dbReference>
<protein>
    <submittedName>
        <fullName evidence="4">F-box domain, cyclin-like protein</fullName>
    </submittedName>
</protein>
<dbReference type="EMBL" id="PKPP01004420">
    <property type="protein sequence ID" value="PWA64450.1"/>
    <property type="molecule type" value="Genomic_DNA"/>
</dbReference>
<dbReference type="SMART" id="SM00256">
    <property type="entry name" value="FBOX"/>
    <property type="match status" value="1"/>
</dbReference>
<dbReference type="Proteomes" id="UP000245207">
    <property type="component" value="Unassembled WGS sequence"/>
</dbReference>
<feature type="coiled-coil region" evidence="1">
    <location>
        <begin position="395"/>
        <end position="429"/>
    </location>
</feature>
<feature type="region of interest" description="Disordered" evidence="2">
    <location>
        <begin position="518"/>
        <end position="549"/>
    </location>
</feature>
<keyword evidence="5" id="KW-1185">Reference proteome</keyword>
<evidence type="ECO:0000259" key="3">
    <source>
        <dbReference type="PROSITE" id="PS50181"/>
    </source>
</evidence>
<dbReference type="Gene3D" id="1.20.1280.50">
    <property type="match status" value="1"/>
</dbReference>
<dbReference type="SUPFAM" id="SSF52047">
    <property type="entry name" value="RNI-like"/>
    <property type="match status" value="1"/>
</dbReference>
<gene>
    <name evidence="4" type="ORF">CTI12_AA344430</name>
</gene>
<accession>A0A2U1MT70</accession>
<dbReference type="PROSITE" id="PS50181">
    <property type="entry name" value="FBOX"/>
    <property type="match status" value="1"/>
</dbReference>
<dbReference type="PANTHER" id="PTHR34223">
    <property type="entry name" value="OS11G0201299 PROTEIN"/>
    <property type="match status" value="1"/>
</dbReference>
<sequence>MDLLQDDSTSILGEEDRISNVPDEIIYRILSCLDMKYAVQTSALSKTWKNTWTSMPYLNFNSHLFRDSLHFDKFVEHALSHRNNHKNVSTVELKFTLPYTVKRIVEYGYLHNIRQLTLVWSIKKFIEFPRYIFKSHTLKHLNITINNPRRNYGGNYGTYLISKSAFDLPALETLTFSGMLFGNGSWKTNLDLFRKCINLKDLILHRCSMHGLETFSVFAPQLSNLTIIDVIAFPEVFEVVAPKLENLTASISTRGGRSSSDFLQLSTGGFDSLDKVNLSLSNYCYGKDKFFSQLLNLFQKLGSAKSLILNVDAIQTLSSKLDQISHEPCPFNNLKCLKIDTTRVKRKDRIKTVPTQVKNYLLQNSPNATFIMDLPLVPKKRPRQQVYDDTMAKKVAKLEEKIQNQDEVIAEQKANIKILEAEKLQHEKLISHIIKGKMAELTVQVESGNPDYELIHLMGVNFKSVIDLIPSLMSAMVAKFYSQYEELKSRFFTCIDASQWEKIEAELGNLRNYERTCPNNTQSQSDVPVAELPRALNPSSADMSSSSKG</sequence>
<keyword evidence="1" id="KW-0175">Coiled coil</keyword>
<evidence type="ECO:0000256" key="1">
    <source>
        <dbReference type="SAM" id="Coils"/>
    </source>
</evidence>
<evidence type="ECO:0000313" key="5">
    <source>
        <dbReference type="Proteomes" id="UP000245207"/>
    </source>
</evidence>
<dbReference type="SUPFAM" id="SSF81383">
    <property type="entry name" value="F-box domain"/>
    <property type="match status" value="1"/>
</dbReference>
<comment type="caution">
    <text evidence="4">The sequence shown here is derived from an EMBL/GenBank/DDBJ whole genome shotgun (WGS) entry which is preliminary data.</text>
</comment>
<proteinExistence type="predicted"/>
<dbReference type="PANTHER" id="PTHR34223:SF101">
    <property type="entry name" value="F-BOX DOMAIN-CONTAINING PROTEIN"/>
    <property type="match status" value="1"/>
</dbReference>
<dbReference type="InterPro" id="IPR032675">
    <property type="entry name" value="LRR_dom_sf"/>
</dbReference>
<reference evidence="4 5" key="1">
    <citation type="journal article" date="2018" name="Mol. Plant">
        <title>The genome of Artemisia annua provides insight into the evolution of Asteraceae family and artemisinin biosynthesis.</title>
        <authorList>
            <person name="Shen Q."/>
            <person name="Zhang L."/>
            <person name="Liao Z."/>
            <person name="Wang S."/>
            <person name="Yan T."/>
            <person name="Shi P."/>
            <person name="Liu M."/>
            <person name="Fu X."/>
            <person name="Pan Q."/>
            <person name="Wang Y."/>
            <person name="Lv Z."/>
            <person name="Lu X."/>
            <person name="Zhang F."/>
            <person name="Jiang W."/>
            <person name="Ma Y."/>
            <person name="Chen M."/>
            <person name="Hao X."/>
            <person name="Li L."/>
            <person name="Tang Y."/>
            <person name="Lv G."/>
            <person name="Zhou Y."/>
            <person name="Sun X."/>
            <person name="Brodelius P.E."/>
            <person name="Rose J.K.C."/>
            <person name="Tang K."/>
        </authorList>
    </citation>
    <scope>NUCLEOTIDE SEQUENCE [LARGE SCALE GENOMIC DNA]</scope>
    <source>
        <strain evidence="5">cv. Huhao1</strain>
        <tissue evidence="4">Leaf</tissue>
    </source>
</reference>